<reference evidence="1" key="1">
    <citation type="submission" date="2020-09" db="EMBL/GenBank/DDBJ databases">
        <title>Novel species of Mucilaginibacter isolated from a glacier on the Tibetan Plateau.</title>
        <authorList>
            <person name="Liu Q."/>
            <person name="Xin Y.-H."/>
        </authorList>
    </citation>
    <scope>NUCLEOTIDE SEQUENCE</scope>
    <source>
        <strain evidence="1">ZB1P21</strain>
    </source>
</reference>
<sequence>MANQLIIYSSNSIFKKQNGEPGGVDLNTIRKRLTDTYHEQHDFHADATADKFTIQITLILT</sequence>
<dbReference type="Proteomes" id="UP000619078">
    <property type="component" value="Unassembled WGS sequence"/>
</dbReference>
<dbReference type="AlphaFoldDB" id="A0A926NL07"/>
<evidence type="ECO:0000313" key="2">
    <source>
        <dbReference type="Proteomes" id="UP000619078"/>
    </source>
</evidence>
<accession>A0A926NL07</accession>
<name>A0A926NL07_9SPHI</name>
<keyword evidence="2" id="KW-1185">Reference proteome</keyword>
<organism evidence="1 2">
    <name type="scientific">Mucilaginibacter glaciei</name>
    <dbReference type="NCBI Taxonomy" id="2772109"/>
    <lineage>
        <taxon>Bacteria</taxon>
        <taxon>Pseudomonadati</taxon>
        <taxon>Bacteroidota</taxon>
        <taxon>Sphingobacteriia</taxon>
        <taxon>Sphingobacteriales</taxon>
        <taxon>Sphingobacteriaceae</taxon>
        <taxon>Mucilaginibacter</taxon>
    </lineage>
</organism>
<gene>
    <name evidence="1" type="ORF">IDJ76_08675</name>
</gene>
<dbReference type="EMBL" id="JACWMX010000003">
    <property type="protein sequence ID" value="MBD1393171.1"/>
    <property type="molecule type" value="Genomic_DNA"/>
</dbReference>
<proteinExistence type="predicted"/>
<dbReference type="RefSeq" id="WP_191162818.1">
    <property type="nucleotide sequence ID" value="NZ_JACWMX010000003.1"/>
</dbReference>
<comment type="caution">
    <text evidence="1">The sequence shown here is derived from an EMBL/GenBank/DDBJ whole genome shotgun (WGS) entry which is preliminary data.</text>
</comment>
<evidence type="ECO:0000313" key="1">
    <source>
        <dbReference type="EMBL" id="MBD1393171.1"/>
    </source>
</evidence>
<protein>
    <submittedName>
        <fullName evidence="1">Uncharacterized protein</fullName>
    </submittedName>
</protein>